<dbReference type="InterPro" id="IPR050925">
    <property type="entry name" value="Rhomboid_protease_S54"/>
</dbReference>
<comment type="subcellular location">
    <subcellularLocation>
        <location evidence="1">Membrane</location>
        <topology evidence="1">Multi-pass membrane protein</topology>
    </subcellularLocation>
</comment>
<feature type="transmembrane region" description="Helical" evidence="5">
    <location>
        <begin position="128"/>
        <end position="147"/>
    </location>
</feature>
<sequence length="244" mass="28450">MFPLQDTIPSRRIPFMNISIIILNTLVFLYELKLSPYEIELFFRVFGLVPEKFTYYKDLLSWGDYYPFLTNMFLHGGWAHFIGNMWTLWIFGDNVEDRMGHGRYLLFYVLCGVAASYTHYLVNMYSPVPALGASGAISGVMGAYMFLFPHSRIVFLVPLFFIPYFFEIPAFVYLLFWFLGQLASGTLSIFADSMGGGIAFWAHIGGFVAGVALYRLFVNSRFHRYCRECDDSPEAYYYRYRNYY</sequence>
<dbReference type="AlphaFoldDB" id="A0A846MSV8"/>
<feature type="transmembrane region" description="Helical" evidence="5">
    <location>
        <begin position="12"/>
        <end position="30"/>
    </location>
</feature>
<evidence type="ECO:0000256" key="3">
    <source>
        <dbReference type="ARBA" id="ARBA00022989"/>
    </source>
</evidence>
<dbReference type="Pfam" id="PF01694">
    <property type="entry name" value="Rhomboid"/>
    <property type="match status" value="1"/>
</dbReference>
<feature type="domain" description="Peptidase S54 rhomboid" evidence="6">
    <location>
        <begin position="64"/>
        <end position="217"/>
    </location>
</feature>
<evidence type="ECO:0000313" key="7">
    <source>
        <dbReference type="EMBL" id="NIK74798.1"/>
    </source>
</evidence>
<feature type="transmembrane region" description="Helical" evidence="5">
    <location>
        <begin position="154"/>
        <end position="178"/>
    </location>
</feature>
<dbReference type="PANTHER" id="PTHR43731">
    <property type="entry name" value="RHOMBOID PROTEASE"/>
    <property type="match status" value="1"/>
</dbReference>
<reference evidence="7 8" key="1">
    <citation type="submission" date="2020-03" db="EMBL/GenBank/DDBJ databases">
        <title>Genomic Encyclopedia of Type Strains, Phase IV (KMG-IV): sequencing the most valuable type-strain genomes for metagenomic binning, comparative biology and taxonomic classification.</title>
        <authorList>
            <person name="Goeker M."/>
        </authorList>
    </citation>
    <scope>NUCLEOTIDE SEQUENCE [LARGE SCALE GENOMIC DNA]</scope>
    <source>
        <strain evidence="7 8">DSM 5718</strain>
    </source>
</reference>
<dbReference type="InterPro" id="IPR022764">
    <property type="entry name" value="Peptidase_S54_rhomboid_dom"/>
</dbReference>
<keyword evidence="2 5" id="KW-0812">Transmembrane</keyword>
<evidence type="ECO:0000313" key="8">
    <source>
        <dbReference type="Proteomes" id="UP000537126"/>
    </source>
</evidence>
<dbReference type="RefSeq" id="WP_166920918.1">
    <property type="nucleotide sequence ID" value="NZ_JAASRN010000007.1"/>
</dbReference>
<proteinExistence type="predicted"/>
<dbReference type="GO" id="GO:0016020">
    <property type="term" value="C:membrane"/>
    <property type="evidence" value="ECO:0007669"/>
    <property type="project" value="UniProtKB-SubCell"/>
</dbReference>
<organism evidence="7 8">
    <name type="scientific">Thermonema lapsum</name>
    <dbReference type="NCBI Taxonomy" id="28195"/>
    <lineage>
        <taxon>Bacteria</taxon>
        <taxon>Pseudomonadati</taxon>
        <taxon>Bacteroidota</taxon>
        <taxon>Cytophagia</taxon>
        <taxon>Cytophagales</taxon>
        <taxon>Thermonemataceae</taxon>
        <taxon>Thermonema</taxon>
    </lineage>
</organism>
<dbReference type="EMBL" id="JAASRN010000007">
    <property type="protein sequence ID" value="NIK74798.1"/>
    <property type="molecule type" value="Genomic_DNA"/>
</dbReference>
<feature type="transmembrane region" description="Helical" evidence="5">
    <location>
        <begin position="198"/>
        <end position="217"/>
    </location>
</feature>
<dbReference type="PANTHER" id="PTHR43731:SF26">
    <property type="entry name" value="RHOMBOID-LIKE PROTEIN 10, CHLOROPLASTIC"/>
    <property type="match status" value="1"/>
</dbReference>
<feature type="transmembrane region" description="Helical" evidence="5">
    <location>
        <begin position="72"/>
        <end position="92"/>
    </location>
</feature>
<dbReference type="Gene3D" id="1.20.1540.10">
    <property type="entry name" value="Rhomboid-like"/>
    <property type="match status" value="1"/>
</dbReference>
<dbReference type="GO" id="GO:0006508">
    <property type="term" value="P:proteolysis"/>
    <property type="evidence" value="ECO:0007669"/>
    <property type="project" value="UniProtKB-KW"/>
</dbReference>
<accession>A0A846MSV8</accession>
<dbReference type="FunFam" id="1.20.1540.10:FF:000027">
    <property type="entry name" value="Rhomboid family intramembrane serine protease"/>
    <property type="match status" value="1"/>
</dbReference>
<keyword evidence="7" id="KW-0378">Hydrolase</keyword>
<dbReference type="SUPFAM" id="SSF144091">
    <property type="entry name" value="Rhomboid-like"/>
    <property type="match status" value="1"/>
</dbReference>
<evidence type="ECO:0000256" key="5">
    <source>
        <dbReference type="SAM" id="Phobius"/>
    </source>
</evidence>
<evidence type="ECO:0000259" key="6">
    <source>
        <dbReference type="Pfam" id="PF01694"/>
    </source>
</evidence>
<keyword evidence="4 5" id="KW-0472">Membrane</keyword>
<evidence type="ECO:0000256" key="4">
    <source>
        <dbReference type="ARBA" id="ARBA00023136"/>
    </source>
</evidence>
<keyword evidence="8" id="KW-1185">Reference proteome</keyword>
<dbReference type="GO" id="GO:0004252">
    <property type="term" value="F:serine-type endopeptidase activity"/>
    <property type="evidence" value="ECO:0007669"/>
    <property type="project" value="InterPro"/>
</dbReference>
<dbReference type="Proteomes" id="UP000537126">
    <property type="component" value="Unassembled WGS sequence"/>
</dbReference>
<evidence type="ECO:0000256" key="1">
    <source>
        <dbReference type="ARBA" id="ARBA00004141"/>
    </source>
</evidence>
<keyword evidence="3 5" id="KW-1133">Transmembrane helix</keyword>
<dbReference type="InterPro" id="IPR035952">
    <property type="entry name" value="Rhomboid-like_sf"/>
</dbReference>
<feature type="transmembrane region" description="Helical" evidence="5">
    <location>
        <begin position="104"/>
        <end position="122"/>
    </location>
</feature>
<name>A0A846MSV8_9BACT</name>
<evidence type="ECO:0000256" key="2">
    <source>
        <dbReference type="ARBA" id="ARBA00022692"/>
    </source>
</evidence>
<keyword evidence="7" id="KW-0645">Protease</keyword>
<protein>
    <submittedName>
        <fullName evidence="7">Membrane associated rhomboid family serine protease</fullName>
    </submittedName>
</protein>
<comment type="caution">
    <text evidence="7">The sequence shown here is derived from an EMBL/GenBank/DDBJ whole genome shotgun (WGS) entry which is preliminary data.</text>
</comment>
<gene>
    <name evidence="7" type="ORF">FHS56_002331</name>
</gene>